<accession>A0ABT7AZ48</accession>
<sequence length="676" mass="71519">MSSSVQTSVLELAKQGNPDAIALILNRQLQPKGINTKVTCKGETLNLVLEGAQVPTEAVFVKVLTNFFKKLAIASVSQIKVYGKEAEEELPEWQQVLKLPTEQETETLAAAKQGKVEAIADILNRNLNPKGLTALVMAQSQGIWLSVESLNGPPQAKLVEILQKFFIQLGVNSIQTITVVGRKTGEAVPIWEQTIQLISETAITPAPETAISPIPEPGKKSGWGSLFGKVADAAAGATGAMGKATQTVAILAGNASDTVIEAVGGAATGATETMGKATQTLAILAGNASDTVIEGVGKAGESAGSAIVQVTGAIANTTMATGNSVTQAMGSMGNAAGQTGEAIAKTTLDMASNLGNMVFQTPDRINDILKIAHENPLMQPFTQFLKADWIFNIVDQVDVVQAKESILKLQTQFPQESPDQISHRVMVQKALFVGATEIATSLPGASMLMLAVDLAATTALQAEMVYQIAYAYGFDTEDPARKGEVLAVFGLAFGGGKAVQAGLGFLKVTSIAGAAISASANAALLYALGYAACRFYEAKCSPIVMEATLETLQEESQHYLEAAITQETIMDRILVHMILAGNPDKTWEDLLPELEPMHLSPASLEAISQNIDNPTPLEELLPQINPDFALPLMMQCQKMAELDGIVTPEEAQVLELLSQQFAVEGEAQQGLPKIWV</sequence>
<evidence type="ECO:0000313" key="1">
    <source>
        <dbReference type="EMBL" id="MDJ1171832.1"/>
    </source>
</evidence>
<dbReference type="EMBL" id="JAQOSP010000131">
    <property type="protein sequence ID" value="MDJ1171832.1"/>
    <property type="molecule type" value="Genomic_DNA"/>
</dbReference>
<dbReference type="Pfam" id="PF12787">
    <property type="entry name" value="EcsC"/>
    <property type="match status" value="1"/>
</dbReference>
<reference evidence="1 2" key="1">
    <citation type="submission" date="2023-01" db="EMBL/GenBank/DDBJ databases">
        <title>Novel diversity within Roseofilum (Cyanobacteria; Desertifilaceae) from marine benthic mats with descriptions of four novel species.</title>
        <authorList>
            <person name="Wang Y."/>
            <person name="Berthold D.E."/>
            <person name="Hu J."/>
            <person name="Lefler F.W."/>
            <person name="Laughinghouse H.D. IV."/>
        </authorList>
    </citation>
    <scope>NUCLEOTIDE SEQUENCE [LARGE SCALE GENOMIC DNA]</scope>
    <source>
        <strain evidence="1 2">BLCC-M154</strain>
    </source>
</reference>
<protein>
    <submittedName>
        <fullName evidence="1">EcsC family protein</fullName>
    </submittedName>
</protein>
<evidence type="ECO:0000313" key="2">
    <source>
        <dbReference type="Proteomes" id="UP001235303"/>
    </source>
</evidence>
<dbReference type="Proteomes" id="UP001235303">
    <property type="component" value="Unassembled WGS sequence"/>
</dbReference>
<keyword evidence="2" id="KW-1185">Reference proteome</keyword>
<comment type="caution">
    <text evidence="1">The sequence shown here is derived from an EMBL/GenBank/DDBJ whole genome shotgun (WGS) entry which is preliminary data.</text>
</comment>
<proteinExistence type="predicted"/>
<name>A0ABT7AZ48_9CYAN</name>
<gene>
    <name evidence="1" type="ORF">PMG71_20595</name>
</gene>
<organism evidence="1 2">
    <name type="scientific">Roseofilum acuticapitatum BLCC-M154</name>
    <dbReference type="NCBI Taxonomy" id="3022444"/>
    <lineage>
        <taxon>Bacteria</taxon>
        <taxon>Bacillati</taxon>
        <taxon>Cyanobacteriota</taxon>
        <taxon>Cyanophyceae</taxon>
        <taxon>Desertifilales</taxon>
        <taxon>Desertifilaceae</taxon>
        <taxon>Roseofilum</taxon>
        <taxon>Roseofilum acuticapitatum</taxon>
    </lineage>
</organism>
<dbReference type="InterPro" id="IPR024787">
    <property type="entry name" value="EcsC"/>
</dbReference>
<dbReference type="RefSeq" id="WP_283755586.1">
    <property type="nucleotide sequence ID" value="NZ_JAQOSP010000131.1"/>
</dbReference>